<evidence type="ECO:0000256" key="1">
    <source>
        <dbReference type="ARBA" id="ARBA00004370"/>
    </source>
</evidence>
<evidence type="ECO:0000313" key="8">
    <source>
        <dbReference type="Proteomes" id="UP000031036"/>
    </source>
</evidence>
<keyword evidence="3 5" id="KW-1133">Transmembrane helix</keyword>
<comment type="subcellular location">
    <subcellularLocation>
        <location evidence="1">Membrane</location>
    </subcellularLocation>
</comment>
<dbReference type="InterPro" id="IPR019427">
    <property type="entry name" value="7TM_GPCR_serpentine_rcpt_Srw"/>
</dbReference>
<feature type="domain" description="G-protein coupled receptors family 1 profile" evidence="6">
    <location>
        <begin position="1"/>
        <end position="279"/>
    </location>
</feature>
<keyword evidence="2 5" id="KW-0812">Transmembrane</keyword>
<comment type="caution">
    <text evidence="7">The sequence shown here is derived from an EMBL/GenBank/DDBJ whole genome shotgun (WGS) entry which is preliminary data.</text>
</comment>
<keyword evidence="4 5" id="KW-0472">Membrane</keyword>
<feature type="transmembrane region" description="Helical" evidence="5">
    <location>
        <begin position="53"/>
        <end position="74"/>
    </location>
</feature>
<feature type="transmembrane region" description="Helical" evidence="5">
    <location>
        <begin position="12"/>
        <end position="33"/>
    </location>
</feature>
<dbReference type="OMA" id="IFTTDVH"/>
<protein>
    <submittedName>
        <fullName evidence="7">Putative G-protein coupled receptor</fullName>
    </submittedName>
</protein>
<dbReference type="GO" id="GO:0008528">
    <property type="term" value="F:G protein-coupled peptide receptor activity"/>
    <property type="evidence" value="ECO:0007669"/>
    <property type="project" value="InterPro"/>
</dbReference>
<dbReference type="GO" id="GO:0005886">
    <property type="term" value="C:plasma membrane"/>
    <property type="evidence" value="ECO:0007669"/>
    <property type="project" value="TreeGrafter"/>
</dbReference>
<name>A0A0B2UTE0_TOXCA</name>
<dbReference type="CDD" id="cd14978">
    <property type="entry name" value="7tmA_FMRFamide_R-like"/>
    <property type="match status" value="1"/>
</dbReference>
<accession>A0A0B2UTE0</accession>
<evidence type="ECO:0000259" key="6">
    <source>
        <dbReference type="PROSITE" id="PS50262"/>
    </source>
</evidence>
<dbReference type="PROSITE" id="PS50262">
    <property type="entry name" value="G_PROTEIN_RECEP_F1_2"/>
    <property type="match status" value="1"/>
</dbReference>
<dbReference type="AlphaFoldDB" id="A0A0B2UTE0"/>
<feature type="transmembrane region" description="Helical" evidence="5">
    <location>
        <begin position="221"/>
        <end position="248"/>
    </location>
</feature>
<feature type="transmembrane region" description="Helical" evidence="5">
    <location>
        <begin position="94"/>
        <end position="115"/>
    </location>
</feature>
<feature type="transmembrane region" description="Helical" evidence="5">
    <location>
        <begin position="254"/>
        <end position="281"/>
    </location>
</feature>
<dbReference type="Pfam" id="PF10324">
    <property type="entry name" value="7TM_GPCR_Srw"/>
    <property type="match status" value="1"/>
</dbReference>
<evidence type="ECO:0000256" key="2">
    <source>
        <dbReference type="ARBA" id="ARBA00022692"/>
    </source>
</evidence>
<reference evidence="7 8" key="1">
    <citation type="submission" date="2014-11" db="EMBL/GenBank/DDBJ databases">
        <title>Genetic blueprint of the zoonotic pathogen Toxocara canis.</title>
        <authorList>
            <person name="Zhu X.-Q."/>
            <person name="Korhonen P.K."/>
            <person name="Cai H."/>
            <person name="Young N.D."/>
            <person name="Nejsum P."/>
            <person name="von Samson-Himmelstjerna G."/>
            <person name="Boag P.R."/>
            <person name="Tan P."/>
            <person name="Li Q."/>
            <person name="Min J."/>
            <person name="Yang Y."/>
            <person name="Wang X."/>
            <person name="Fang X."/>
            <person name="Hall R.S."/>
            <person name="Hofmann A."/>
            <person name="Sternberg P.W."/>
            <person name="Jex A.R."/>
            <person name="Gasser R.B."/>
        </authorList>
    </citation>
    <scope>NUCLEOTIDE SEQUENCE [LARGE SCALE GENOMIC DNA]</scope>
    <source>
        <strain evidence="7">PN_DK_2014</strain>
    </source>
</reference>
<organism evidence="7 8">
    <name type="scientific">Toxocara canis</name>
    <name type="common">Canine roundworm</name>
    <dbReference type="NCBI Taxonomy" id="6265"/>
    <lineage>
        <taxon>Eukaryota</taxon>
        <taxon>Metazoa</taxon>
        <taxon>Ecdysozoa</taxon>
        <taxon>Nematoda</taxon>
        <taxon>Chromadorea</taxon>
        <taxon>Rhabditida</taxon>
        <taxon>Spirurina</taxon>
        <taxon>Ascaridomorpha</taxon>
        <taxon>Ascaridoidea</taxon>
        <taxon>Toxocaridae</taxon>
        <taxon>Toxocara</taxon>
    </lineage>
</organism>
<dbReference type="EMBL" id="JPKZ01003248">
    <property type="protein sequence ID" value="KHN72514.1"/>
    <property type="molecule type" value="Genomic_DNA"/>
</dbReference>
<evidence type="ECO:0000256" key="5">
    <source>
        <dbReference type="SAM" id="Phobius"/>
    </source>
</evidence>
<keyword evidence="8" id="KW-1185">Reference proteome</keyword>
<dbReference type="STRING" id="6265.A0A0B2UTE0"/>
<dbReference type="PANTHER" id="PTHR46273">
    <property type="entry name" value="MYOSUPPRESSIN RECEPTOR 1, ISOFORM B-RELATED"/>
    <property type="match status" value="1"/>
</dbReference>
<dbReference type="InterPro" id="IPR053219">
    <property type="entry name" value="GPCR_Dmsr-1"/>
</dbReference>
<keyword evidence="7" id="KW-0675">Receptor</keyword>
<evidence type="ECO:0000256" key="4">
    <source>
        <dbReference type="ARBA" id="ARBA00023136"/>
    </source>
</evidence>
<evidence type="ECO:0000313" key="7">
    <source>
        <dbReference type="EMBL" id="KHN72514.1"/>
    </source>
</evidence>
<dbReference type="SUPFAM" id="SSF81321">
    <property type="entry name" value="Family A G protein-coupled receptor-like"/>
    <property type="match status" value="1"/>
</dbReference>
<dbReference type="OrthoDB" id="5864054at2759"/>
<feature type="transmembrane region" description="Helical" evidence="5">
    <location>
        <begin position="171"/>
        <end position="190"/>
    </location>
</feature>
<sequence length="359" mass="41080">MRCSAVNCVLTAVAICDMGTMASYLVYICHFVLRKSSACSPTYSHLWMQFLLWHVVLSIALHTTSLWLAVAMAFIRRMTLKVARLNSEWQRPQFAWRVCMGVYVSVFVLCIPTLLVHDIIEYTQAEWYPPPDCAHYYPANYSAKLYTLHIPESATANGCRFFKLNLWMSGVLFKVIPCVLLLFLSIGLMMKLHNASKKRRALLKKNSGSAKKRAHASDRTTTMLVCILVVFLITEMPQGILAILNAIYTTHVHMYIYFHLGDILDLLSLLNSSINFVLYCVMSSRYFCTKRTPLETISAVPATTIKSQKRTSKCLTNNNHMIRKNSRKSGQNRDEYRAMNEDSDDYSMPLFIETHSDHL</sequence>
<dbReference type="PANTHER" id="PTHR46273:SF2">
    <property type="entry name" value="G-PROTEIN COUPLED RECEPTORS FAMILY 1 PROFILE DOMAIN-CONTAINING PROTEIN"/>
    <property type="match status" value="1"/>
</dbReference>
<evidence type="ECO:0000256" key="3">
    <source>
        <dbReference type="ARBA" id="ARBA00022989"/>
    </source>
</evidence>
<dbReference type="Gene3D" id="1.20.1070.10">
    <property type="entry name" value="Rhodopsin 7-helix transmembrane proteins"/>
    <property type="match status" value="1"/>
</dbReference>
<gene>
    <name evidence="7" type="primary">GPR139</name>
    <name evidence="7" type="ORF">Tcan_14725</name>
</gene>
<dbReference type="InterPro" id="IPR017452">
    <property type="entry name" value="GPCR_Rhodpsn_7TM"/>
</dbReference>
<dbReference type="Proteomes" id="UP000031036">
    <property type="component" value="Unassembled WGS sequence"/>
</dbReference>
<proteinExistence type="predicted"/>